<evidence type="ECO:0000313" key="3">
    <source>
        <dbReference type="EMBL" id="CAB4204398.1"/>
    </source>
</evidence>
<dbReference type="EMBL" id="LR797345">
    <property type="protein sequence ID" value="CAB4204398.1"/>
    <property type="molecule type" value="Genomic_DNA"/>
</dbReference>
<reference evidence="2" key="1">
    <citation type="submission" date="2020-05" db="EMBL/GenBank/DDBJ databases">
        <authorList>
            <person name="Chiriac C."/>
            <person name="Salcher M."/>
            <person name="Ghai R."/>
            <person name="Kavagutti S V."/>
        </authorList>
    </citation>
    <scope>NUCLEOTIDE SEQUENCE</scope>
</reference>
<protein>
    <submittedName>
        <fullName evidence="2">Uncharacterized protein</fullName>
    </submittedName>
</protein>
<name>A0A6J5R018_9CAUD</name>
<dbReference type="EMBL" id="LR796921">
    <property type="protein sequence ID" value="CAB4173791.1"/>
    <property type="molecule type" value="Genomic_DNA"/>
</dbReference>
<proteinExistence type="predicted"/>
<gene>
    <name evidence="2" type="ORF">UFOVP1138_21</name>
    <name evidence="3" type="ORF">UFOVP1394_18</name>
    <name evidence="1" type="ORF">UFOVP975_10</name>
</gene>
<accession>A0A6J5R018</accession>
<sequence length="55" mass="6231">MTHPKAQEMLLSLLAIIHRDGGHHTGDVGIEQSVNDAYDEIYRLRNIELDVMEGK</sequence>
<evidence type="ECO:0000313" key="1">
    <source>
        <dbReference type="EMBL" id="CAB4173791.1"/>
    </source>
</evidence>
<organism evidence="2">
    <name type="scientific">uncultured Caudovirales phage</name>
    <dbReference type="NCBI Taxonomy" id="2100421"/>
    <lineage>
        <taxon>Viruses</taxon>
        <taxon>Duplodnaviria</taxon>
        <taxon>Heunggongvirae</taxon>
        <taxon>Uroviricota</taxon>
        <taxon>Caudoviricetes</taxon>
        <taxon>Peduoviridae</taxon>
        <taxon>Maltschvirus</taxon>
        <taxon>Maltschvirus maltsch</taxon>
    </lineage>
</organism>
<dbReference type="EMBL" id="LR797086">
    <property type="protein sequence ID" value="CAB4186205.1"/>
    <property type="molecule type" value="Genomic_DNA"/>
</dbReference>
<evidence type="ECO:0000313" key="2">
    <source>
        <dbReference type="EMBL" id="CAB4186205.1"/>
    </source>
</evidence>